<comment type="caution">
    <text evidence="2">The sequence shown here is derived from an EMBL/GenBank/DDBJ whole genome shotgun (WGS) entry which is preliminary data.</text>
</comment>
<dbReference type="AlphaFoldDB" id="A0A2W4TL94"/>
<evidence type="ECO:0000313" key="3">
    <source>
        <dbReference type="Proteomes" id="UP000249396"/>
    </source>
</evidence>
<dbReference type="Proteomes" id="UP000249396">
    <property type="component" value="Unassembled WGS sequence"/>
</dbReference>
<sequence length="71" mass="8058">MKRVAFIVVGILICALFALVLGIFATNWYSDNLAKNDDDINLSVKVFLILWPFISALGGWLGNRLYHWSSR</sequence>
<organism evidence="2 3">
    <name type="scientific">Candidatus Methylumidiphilus alinenensis</name>
    <dbReference type="NCBI Taxonomy" id="2202197"/>
    <lineage>
        <taxon>Bacteria</taxon>
        <taxon>Pseudomonadati</taxon>
        <taxon>Pseudomonadota</taxon>
        <taxon>Gammaproteobacteria</taxon>
        <taxon>Methylococcales</taxon>
        <taxon>Candidatus Methylumidiphilus</taxon>
    </lineage>
</organism>
<keyword evidence="1" id="KW-0812">Transmembrane</keyword>
<accession>A0A2W4TL94</accession>
<gene>
    <name evidence="2" type="ORF">DM484_01725</name>
</gene>
<evidence type="ECO:0000313" key="2">
    <source>
        <dbReference type="EMBL" id="PZN85184.1"/>
    </source>
</evidence>
<protein>
    <submittedName>
        <fullName evidence="2">Uncharacterized protein</fullName>
    </submittedName>
</protein>
<reference evidence="2 3" key="1">
    <citation type="journal article" date="2018" name="Aquat. Microb. Ecol.">
        <title>Gammaproteobacterial methanotrophs dominate.</title>
        <authorList>
            <person name="Rissanen A.J."/>
            <person name="Saarenheimo J."/>
            <person name="Tiirola M."/>
            <person name="Peura S."/>
            <person name="Aalto S.L."/>
            <person name="Karvinen A."/>
            <person name="Nykanen H."/>
        </authorList>
    </citation>
    <scope>NUCLEOTIDE SEQUENCE [LARGE SCALE GENOMIC DNA]</scope>
    <source>
        <strain evidence="2">AMbin10</strain>
    </source>
</reference>
<proteinExistence type="predicted"/>
<feature type="transmembrane region" description="Helical" evidence="1">
    <location>
        <begin position="46"/>
        <end position="66"/>
    </location>
</feature>
<name>A0A2W4TL94_9GAMM</name>
<evidence type="ECO:0000256" key="1">
    <source>
        <dbReference type="SAM" id="Phobius"/>
    </source>
</evidence>
<keyword evidence="1" id="KW-0472">Membrane</keyword>
<keyword evidence="1" id="KW-1133">Transmembrane helix</keyword>
<dbReference type="EMBL" id="QJPH01000131">
    <property type="protein sequence ID" value="PZN85184.1"/>
    <property type="molecule type" value="Genomic_DNA"/>
</dbReference>